<dbReference type="PROSITE" id="PS51257">
    <property type="entry name" value="PROKAR_LIPOPROTEIN"/>
    <property type="match status" value="1"/>
</dbReference>
<name>A0A7C5HS99_9CHLB</name>
<evidence type="ECO:0000256" key="1">
    <source>
        <dbReference type="SAM" id="MobiDB-lite"/>
    </source>
</evidence>
<reference evidence="3" key="1">
    <citation type="journal article" date="2020" name="mSystems">
        <title>Genome- and Community-Level Interaction Insights into Carbon Utilization and Element Cycling Functions of Hydrothermarchaeota in Hydrothermal Sediment.</title>
        <authorList>
            <person name="Zhou Z."/>
            <person name="Liu Y."/>
            <person name="Xu W."/>
            <person name="Pan J."/>
            <person name="Luo Z.H."/>
            <person name="Li M."/>
        </authorList>
    </citation>
    <scope>NUCLEOTIDE SEQUENCE [LARGE SCALE GENOMIC DNA]</scope>
    <source>
        <strain evidence="3">HyVt-633</strain>
    </source>
</reference>
<feature type="transmembrane region" description="Helical" evidence="2">
    <location>
        <begin position="20"/>
        <end position="40"/>
    </location>
</feature>
<evidence type="ECO:0000256" key="2">
    <source>
        <dbReference type="SAM" id="Phobius"/>
    </source>
</evidence>
<evidence type="ECO:0000313" key="3">
    <source>
        <dbReference type="EMBL" id="HHE31987.1"/>
    </source>
</evidence>
<feature type="region of interest" description="Disordered" evidence="1">
    <location>
        <begin position="50"/>
        <end position="75"/>
    </location>
</feature>
<comment type="caution">
    <text evidence="3">The sequence shown here is derived from an EMBL/GenBank/DDBJ whole genome shotgun (WGS) entry which is preliminary data.</text>
</comment>
<dbReference type="Proteomes" id="UP000886058">
    <property type="component" value="Unassembled WGS sequence"/>
</dbReference>
<keyword evidence="2" id="KW-0812">Transmembrane</keyword>
<keyword evidence="2" id="KW-0472">Membrane</keyword>
<dbReference type="AlphaFoldDB" id="A0A7C5HS99"/>
<dbReference type="EMBL" id="DRSQ01000105">
    <property type="protein sequence ID" value="HHE31987.1"/>
    <property type="molecule type" value="Genomic_DNA"/>
</dbReference>
<sequence>MFKEAAAVTGGVLMFPPLGVAVVSCGMSGLLVAGAGMFFANTMMKERHAATEQPGVAPEHVSLEDQLHDPFSSND</sequence>
<protein>
    <submittedName>
        <fullName evidence="3">Uncharacterized protein</fullName>
    </submittedName>
</protein>
<proteinExistence type="predicted"/>
<organism evidence="3">
    <name type="scientific">Chlorobaculum parvum</name>
    <dbReference type="NCBI Taxonomy" id="274539"/>
    <lineage>
        <taxon>Bacteria</taxon>
        <taxon>Pseudomonadati</taxon>
        <taxon>Chlorobiota</taxon>
        <taxon>Chlorobiia</taxon>
        <taxon>Chlorobiales</taxon>
        <taxon>Chlorobiaceae</taxon>
        <taxon>Chlorobaculum</taxon>
    </lineage>
</organism>
<gene>
    <name evidence="3" type="ORF">ENL07_05015</name>
</gene>
<keyword evidence="2" id="KW-1133">Transmembrane helix</keyword>
<accession>A0A7C5HS99</accession>